<sequence>MREDTWSFRIVFGWAGPEAAIAVLAEHGTLEQLGRDDHAWTVHVAGDLGPGSAEEKAGRAEWIAQDALAALLSSTSGVDERNTPARFFTHQSTARIVSDGDG</sequence>
<keyword evidence="2" id="KW-1185">Reference proteome</keyword>
<gene>
    <name evidence="1" type="ORF">GCM10022224_104470</name>
</gene>
<name>A0ABP7EQG2_9ACTN</name>
<dbReference type="EMBL" id="BAAAZP010000300">
    <property type="protein sequence ID" value="GAA3722766.1"/>
    <property type="molecule type" value="Genomic_DNA"/>
</dbReference>
<organism evidence="1 2">
    <name type="scientific">Nonomuraea antimicrobica</name>
    <dbReference type="NCBI Taxonomy" id="561173"/>
    <lineage>
        <taxon>Bacteria</taxon>
        <taxon>Bacillati</taxon>
        <taxon>Actinomycetota</taxon>
        <taxon>Actinomycetes</taxon>
        <taxon>Streptosporangiales</taxon>
        <taxon>Streptosporangiaceae</taxon>
        <taxon>Nonomuraea</taxon>
    </lineage>
</organism>
<evidence type="ECO:0000313" key="1">
    <source>
        <dbReference type="EMBL" id="GAA3722766.1"/>
    </source>
</evidence>
<protein>
    <submittedName>
        <fullName evidence="1">Uncharacterized protein</fullName>
    </submittedName>
</protein>
<evidence type="ECO:0000313" key="2">
    <source>
        <dbReference type="Proteomes" id="UP001500902"/>
    </source>
</evidence>
<proteinExistence type="predicted"/>
<reference evidence="2" key="1">
    <citation type="journal article" date="2019" name="Int. J. Syst. Evol. Microbiol.">
        <title>The Global Catalogue of Microorganisms (GCM) 10K type strain sequencing project: providing services to taxonomists for standard genome sequencing and annotation.</title>
        <authorList>
            <consortium name="The Broad Institute Genomics Platform"/>
            <consortium name="The Broad Institute Genome Sequencing Center for Infectious Disease"/>
            <person name="Wu L."/>
            <person name="Ma J."/>
        </authorList>
    </citation>
    <scope>NUCLEOTIDE SEQUENCE [LARGE SCALE GENOMIC DNA]</scope>
    <source>
        <strain evidence="2">JCM 16904</strain>
    </source>
</reference>
<accession>A0ABP7EQG2</accession>
<comment type="caution">
    <text evidence="1">The sequence shown here is derived from an EMBL/GenBank/DDBJ whole genome shotgun (WGS) entry which is preliminary data.</text>
</comment>
<dbReference type="RefSeq" id="WP_344897945.1">
    <property type="nucleotide sequence ID" value="NZ_BAAAZP010000300.1"/>
</dbReference>
<dbReference type="Proteomes" id="UP001500902">
    <property type="component" value="Unassembled WGS sequence"/>
</dbReference>